<dbReference type="OrthoDB" id="8062037at2759"/>
<reference evidence="6" key="1">
    <citation type="journal article" date="2020" name="Stud. Mycol.">
        <title>101 Dothideomycetes genomes: a test case for predicting lifestyles and emergence of pathogens.</title>
        <authorList>
            <person name="Haridas S."/>
            <person name="Albert R."/>
            <person name="Binder M."/>
            <person name="Bloem J."/>
            <person name="Labutti K."/>
            <person name="Salamov A."/>
            <person name="Andreopoulos B."/>
            <person name="Baker S."/>
            <person name="Barry K."/>
            <person name="Bills G."/>
            <person name="Bluhm B."/>
            <person name="Cannon C."/>
            <person name="Castanera R."/>
            <person name="Culley D."/>
            <person name="Daum C."/>
            <person name="Ezra D."/>
            <person name="Gonzalez J."/>
            <person name="Henrissat B."/>
            <person name="Kuo A."/>
            <person name="Liang C."/>
            <person name="Lipzen A."/>
            <person name="Lutzoni F."/>
            <person name="Magnuson J."/>
            <person name="Mondo S."/>
            <person name="Nolan M."/>
            <person name="Ohm R."/>
            <person name="Pangilinan J."/>
            <person name="Park H.-J."/>
            <person name="Ramirez L."/>
            <person name="Alfaro M."/>
            <person name="Sun H."/>
            <person name="Tritt A."/>
            <person name="Yoshinaga Y."/>
            <person name="Zwiers L.-H."/>
            <person name="Turgeon B."/>
            <person name="Goodwin S."/>
            <person name="Spatafora J."/>
            <person name="Crous P."/>
            <person name="Grigoriev I."/>
        </authorList>
    </citation>
    <scope>NUCLEOTIDE SEQUENCE</scope>
    <source>
        <strain evidence="6">CBS 125425</strain>
    </source>
</reference>
<dbReference type="GO" id="GO:0008270">
    <property type="term" value="F:zinc ion binding"/>
    <property type="evidence" value="ECO:0007669"/>
    <property type="project" value="UniProtKB-KW"/>
</dbReference>
<dbReference type="Proteomes" id="UP000799444">
    <property type="component" value="Unassembled WGS sequence"/>
</dbReference>
<dbReference type="PROSITE" id="PS50089">
    <property type="entry name" value="ZF_RING_2"/>
    <property type="match status" value="1"/>
</dbReference>
<dbReference type="SMART" id="SM00184">
    <property type="entry name" value="RING"/>
    <property type="match status" value="1"/>
</dbReference>
<keyword evidence="7" id="KW-1185">Reference proteome</keyword>
<keyword evidence="3" id="KW-0862">Zinc</keyword>
<evidence type="ECO:0000256" key="4">
    <source>
        <dbReference type="PROSITE-ProRule" id="PRU00175"/>
    </source>
</evidence>
<dbReference type="InterPro" id="IPR050731">
    <property type="entry name" value="HRD1_E3_ubiq-ligases"/>
</dbReference>
<keyword evidence="2 4" id="KW-0863">Zinc-finger</keyword>
<organism evidence="6 7">
    <name type="scientific">Polyplosphaeria fusca</name>
    <dbReference type="NCBI Taxonomy" id="682080"/>
    <lineage>
        <taxon>Eukaryota</taxon>
        <taxon>Fungi</taxon>
        <taxon>Dikarya</taxon>
        <taxon>Ascomycota</taxon>
        <taxon>Pezizomycotina</taxon>
        <taxon>Dothideomycetes</taxon>
        <taxon>Pleosporomycetidae</taxon>
        <taxon>Pleosporales</taxon>
        <taxon>Tetraplosphaeriaceae</taxon>
        <taxon>Polyplosphaeria</taxon>
    </lineage>
</organism>
<accession>A0A9P4R5F5</accession>
<evidence type="ECO:0000256" key="2">
    <source>
        <dbReference type="ARBA" id="ARBA00022771"/>
    </source>
</evidence>
<dbReference type="PANTHER" id="PTHR22763">
    <property type="entry name" value="RING ZINC FINGER PROTEIN"/>
    <property type="match status" value="1"/>
</dbReference>
<evidence type="ECO:0000256" key="1">
    <source>
        <dbReference type="ARBA" id="ARBA00022723"/>
    </source>
</evidence>
<dbReference type="PANTHER" id="PTHR22763:SF162">
    <property type="entry name" value="TRANSMEMBRANE E3 UBIQUITIN-PROTEIN LIGASE 1"/>
    <property type="match status" value="1"/>
</dbReference>
<protein>
    <recommendedName>
        <fullName evidence="5">RING-type domain-containing protein</fullName>
    </recommendedName>
</protein>
<dbReference type="SUPFAM" id="SSF57850">
    <property type="entry name" value="RING/U-box"/>
    <property type="match status" value="1"/>
</dbReference>
<dbReference type="AlphaFoldDB" id="A0A9P4R5F5"/>
<proteinExistence type="predicted"/>
<evidence type="ECO:0000256" key="3">
    <source>
        <dbReference type="ARBA" id="ARBA00022833"/>
    </source>
</evidence>
<name>A0A9P4R5F5_9PLEO</name>
<feature type="domain" description="RING-type" evidence="5">
    <location>
        <begin position="245"/>
        <end position="293"/>
    </location>
</feature>
<sequence length="422" mass="48428">MENFDSEPRRIRLTPDNVEFSNVLRLEGQIELAIQILTYMDLYSQQLRAGDERMFFGAREEYFVLITELIFHFLDRGIDICGTTDLDTLVKEVEHKYPGHQPEDTNHPDFWAWIRFYQKLQGILQDQTKSLEEALASGWKWVMEKDGYVSKTDATIAACVDMWHALPTDKQTELLKKLFPPLIETFRGNAADTRVPNFTDPSFIAAETKGFLLGLSRMGIWEKVDTSSISHPILKEPSTTELPDCAICYEKLSAADIGTEAKHRPVQTTCSHIFGNECIQEWFTRIKACPTCREIFETIPWKDVPPEAVLQCFDRYTRWLEPPLYFTAPPAPHSWVDKLSTIVEESADSLRQNLVARDNTLRDIQSENATLSNVDIYLARDRLRAVLDGDKKKYREVVWKGAQATARSCWILFLRHTGTGPA</sequence>
<gene>
    <name evidence="6" type="ORF">EJ04DRAFT_550855</name>
</gene>
<evidence type="ECO:0000259" key="5">
    <source>
        <dbReference type="PROSITE" id="PS50089"/>
    </source>
</evidence>
<dbReference type="GO" id="GO:0061630">
    <property type="term" value="F:ubiquitin protein ligase activity"/>
    <property type="evidence" value="ECO:0007669"/>
    <property type="project" value="TreeGrafter"/>
</dbReference>
<dbReference type="GO" id="GO:0043161">
    <property type="term" value="P:proteasome-mediated ubiquitin-dependent protein catabolic process"/>
    <property type="evidence" value="ECO:0007669"/>
    <property type="project" value="TreeGrafter"/>
</dbReference>
<evidence type="ECO:0000313" key="6">
    <source>
        <dbReference type="EMBL" id="KAF2737044.1"/>
    </source>
</evidence>
<dbReference type="EMBL" id="ML996119">
    <property type="protein sequence ID" value="KAF2737044.1"/>
    <property type="molecule type" value="Genomic_DNA"/>
</dbReference>
<dbReference type="InterPro" id="IPR001841">
    <property type="entry name" value="Znf_RING"/>
</dbReference>
<dbReference type="Gene3D" id="3.30.40.10">
    <property type="entry name" value="Zinc/RING finger domain, C3HC4 (zinc finger)"/>
    <property type="match status" value="1"/>
</dbReference>
<dbReference type="InterPro" id="IPR013083">
    <property type="entry name" value="Znf_RING/FYVE/PHD"/>
</dbReference>
<dbReference type="GO" id="GO:0044695">
    <property type="term" value="C:Dsc E3 ubiquitin ligase complex"/>
    <property type="evidence" value="ECO:0007669"/>
    <property type="project" value="TreeGrafter"/>
</dbReference>
<dbReference type="GO" id="GO:0012505">
    <property type="term" value="C:endomembrane system"/>
    <property type="evidence" value="ECO:0007669"/>
    <property type="project" value="TreeGrafter"/>
</dbReference>
<evidence type="ECO:0000313" key="7">
    <source>
        <dbReference type="Proteomes" id="UP000799444"/>
    </source>
</evidence>
<keyword evidence="1" id="KW-0479">Metal-binding</keyword>
<comment type="caution">
    <text evidence="6">The sequence shown here is derived from an EMBL/GenBank/DDBJ whole genome shotgun (WGS) entry which is preliminary data.</text>
</comment>
<dbReference type="Pfam" id="PF13639">
    <property type="entry name" value="zf-RING_2"/>
    <property type="match status" value="1"/>
</dbReference>